<accession>A0A413R5R6</accession>
<comment type="similarity">
    <text evidence="1">Belongs to the Nudix hydrolase family.</text>
</comment>
<evidence type="ECO:0000313" key="4">
    <source>
        <dbReference type="EMBL" id="RHA17144.1"/>
    </source>
</evidence>
<organism evidence="4 5">
    <name type="scientific">Eubacterium ventriosum</name>
    <dbReference type="NCBI Taxonomy" id="39496"/>
    <lineage>
        <taxon>Bacteria</taxon>
        <taxon>Bacillati</taxon>
        <taxon>Bacillota</taxon>
        <taxon>Clostridia</taxon>
        <taxon>Eubacteriales</taxon>
        <taxon>Eubacteriaceae</taxon>
        <taxon>Eubacterium</taxon>
    </lineage>
</organism>
<dbReference type="InterPro" id="IPR000086">
    <property type="entry name" value="NUDIX_hydrolase_dom"/>
</dbReference>
<dbReference type="EMBL" id="QSFD01000011">
    <property type="protein sequence ID" value="RHA17144.1"/>
    <property type="molecule type" value="Genomic_DNA"/>
</dbReference>
<dbReference type="InterPro" id="IPR020084">
    <property type="entry name" value="NUDIX_hydrolase_CS"/>
</dbReference>
<comment type="caution">
    <text evidence="4">The sequence shown here is derived from an EMBL/GenBank/DDBJ whole genome shotgun (WGS) entry which is preliminary data.</text>
</comment>
<evidence type="ECO:0000313" key="5">
    <source>
        <dbReference type="Proteomes" id="UP000284779"/>
    </source>
</evidence>
<dbReference type="PROSITE" id="PS51462">
    <property type="entry name" value="NUDIX"/>
    <property type="match status" value="1"/>
</dbReference>
<protein>
    <submittedName>
        <fullName evidence="4">NUDIX hydrolase</fullName>
    </submittedName>
</protein>
<dbReference type="PANTHER" id="PTHR43736">
    <property type="entry name" value="ADP-RIBOSE PYROPHOSPHATASE"/>
    <property type="match status" value="1"/>
</dbReference>
<dbReference type="Pfam" id="PF00293">
    <property type="entry name" value="NUDIX"/>
    <property type="match status" value="1"/>
</dbReference>
<proteinExistence type="inferred from homology"/>
<dbReference type="GO" id="GO:0016787">
    <property type="term" value="F:hydrolase activity"/>
    <property type="evidence" value="ECO:0007669"/>
    <property type="project" value="UniProtKB-KW"/>
</dbReference>
<evidence type="ECO:0000259" key="3">
    <source>
        <dbReference type="PROSITE" id="PS51462"/>
    </source>
</evidence>
<dbReference type="PROSITE" id="PS00893">
    <property type="entry name" value="NUDIX_BOX"/>
    <property type="match status" value="1"/>
</dbReference>
<dbReference type="AlphaFoldDB" id="A0A413R5R6"/>
<dbReference type="Proteomes" id="UP000284779">
    <property type="component" value="Unassembled WGS sequence"/>
</dbReference>
<keyword evidence="5" id="KW-1185">Reference proteome</keyword>
<feature type="domain" description="Nudix hydrolase" evidence="3">
    <location>
        <begin position="34"/>
        <end position="182"/>
    </location>
</feature>
<sequence length="186" mass="21884">MKLKKNVNKNITIHTTELNIELQDDQWQMEYIDHNRNIARAIVYDEDGNFYFVRAERNDDFGQATIIETAGGGVEEGEELQDAIKRELKEELGVKVDVICKIGVVSDYYNLIHRHNINNYFLCKVEFFGEKELTEDERNNFHLSTLKLSYEEAIREYEYRSNTRLGKLIANRELPVLHRAKEIIDI</sequence>
<keyword evidence="2 4" id="KW-0378">Hydrolase</keyword>
<evidence type="ECO:0000256" key="2">
    <source>
        <dbReference type="ARBA" id="ARBA00022801"/>
    </source>
</evidence>
<evidence type="ECO:0000256" key="1">
    <source>
        <dbReference type="ARBA" id="ARBA00005582"/>
    </source>
</evidence>
<dbReference type="PANTHER" id="PTHR43736:SF1">
    <property type="entry name" value="DIHYDRONEOPTERIN TRIPHOSPHATE DIPHOSPHATASE"/>
    <property type="match status" value="1"/>
</dbReference>
<dbReference type="Gene3D" id="3.90.79.10">
    <property type="entry name" value="Nucleoside Triphosphate Pyrophosphohydrolase"/>
    <property type="match status" value="1"/>
</dbReference>
<reference evidence="4 5" key="1">
    <citation type="submission" date="2018-08" db="EMBL/GenBank/DDBJ databases">
        <title>A genome reference for cultivated species of the human gut microbiota.</title>
        <authorList>
            <person name="Zou Y."/>
            <person name="Xue W."/>
            <person name="Luo G."/>
        </authorList>
    </citation>
    <scope>NUCLEOTIDE SEQUENCE [LARGE SCALE GENOMIC DNA]</scope>
    <source>
        <strain evidence="4 5">AM44-11BH</strain>
    </source>
</reference>
<name>A0A413R5R6_9FIRM</name>
<gene>
    <name evidence="4" type="ORF">DW944_10450</name>
</gene>
<dbReference type="SUPFAM" id="SSF55811">
    <property type="entry name" value="Nudix"/>
    <property type="match status" value="1"/>
</dbReference>
<dbReference type="InterPro" id="IPR015797">
    <property type="entry name" value="NUDIX_hydrolase-like_dom_sf"/>
</dbReference>